<dbReference type="Gramene" id="EFJ31988">
    <property type="protein sequence ID" value="EFJ31988"/>
    <property type="gene ID" value="SELMODRAFT_439896"/>
</dbReference>
<feature type="compositionally biased region" description="Basic and acidic residues" evidence="1">
    <location>
        <begin position="13"/>
        <end position="26"/>
    </location>
</feature>
<organism evidence="3">
    <name type="scientific">Selaginella moellendorffii</name>
    <name type="common">Spikemoss</name>
    <dbReference type="NCBI Taxonomy" id="88036"/>
    <lineage>
        <taxon>Eukaryota</taxon>
        <taxon>Viridiplantae</taxon>
        <taxon>Streptophyta</taxon>
        <taxon>Embryophyta</taxon>
        <taxon>Tracheophyta</taxon>
        <taxon>Lycopodiopsida</taxon>
        <taxon>Selaginellales</taxon>
        <taxon>Selaginellaceae</taxon>
        <taxon>Selaginella</taxon>
    </lineage>
</organism>
<proteinExistence type="predicted"/>
<accession>D8R835</accession>
<gene>
    <name evidence="2" type="ORF">SELMODRAFT_439896</name>
</gene>
<reference evidence="2 3" key="1">
    <citation type="journal article" date="2011" name="Science">
        <title>The Selaginella genome identifies genetic changes associated with the evolution of vascular plants.</title>
        <authorList>
            <person name="Banks J.A."/>
            <person name="Nishiyama T."/>
            <person name="Hasebe M."/>
            <person name="Bowman J.L."/>
            <person name="Gribskov M."/>
            <person name="dePamphilis C."/>
            <person name="Albert V.A."/>
            <person name="Aono N."/>
            <person name="Aoyama T."/>
            <person name="Ambrose B.A."/>
            <person name="Ashton N.W."/>
            <person name="Axtell M.J."/>
            <person name="Barker E."/>
            <person name="Barker M.S."/>
            <person name="Bennetzen J.L."/>
            <person name="Bonawitz N.D."/>
            <person name="Chapple C."/>
            <person name="Cheng C."/>
            <person name="Correa L.G."/>
            <person name="Dacre M."/>
            <person name="DeBarry J."/>
            <person name="Dreyer I."/>
            <person name="Elias M."/>
            <person name="Engstrom E.M."/>
            <person name="Estelle M."/>
            <person name="Feng L."/>
            <person name="Finet C."/>
            <person name="Floyd S.K."/>
            <person name="Frommer W.B."/>
            <person name="Fujita T."/>
            <person name="Gramzow L."/>
            <person name="Gutensohn M."/>
            <person name="Harholt J."/>
            <person name="Hattori M."/>
            <person name="Heyl A."/>
            <person name="Hirai T."/>
            <person name="Hiwatashi Y."/>
            <person name="Ishikawa M."/>
            <person name="Iwata M."/>
            <person name="Karol K.G."/>
            <person name="Koehler B."/>
            <person name="Kolukisaoglu U."/>
            <person name="Kubo M."/>
            <person name="Kurata T."/>
            <person name="Lalonde S."/>
            <person name="Li K."/>
            <person name="Li Y."/>
            <person name="Litt A."/>
            <person name="Lyons E."/>
            <person name="Manning G."/>
            <person name="Maruyama T."/>
            <person name="Michael T.P."/>
            <person name="Mikami K."/>
            <person name="Miyazaki S."/>
            <person name="Morinaga S."/>
            <person name="Murata T."/>
            <person name="Mueller-Roeber B."/>
            <person name="Nelson D.R."/>
            <person name="Obara M."/>
            <person name="Oguri Y."/>
            <person name="Olmstead R.G."/>
            <person name="Onodera N."/>
            <person name="Petersen B.L."/>
            <person name="Pils B."/>
            <person name="Prigge M."/>
            <person name="Rensing S.A."/>
            <person name="Riano-Pachon D.M."/>
            <person name="Roberts A.W."/>
            <person name="Sato Y."/>
            <person name="Scheller H.V."/>
            <person name="Schulz B."/>
            <person name="Schulz C."/>
            <person name="Shakirov E.V."/>
            <person name="Shibagaki N."/>
            <person name="Shinohara N."/>
            <person name="Shippen D.E."/>
            <person name="Soerensen I."/>
            <person name="Sotooka R."/>
            <person name="Sugimoto N."/>
            <person name="Sugita M."/>
            <person name="Sumikawa N."/>
            <person name="Tanurdzic M."/>
            <person name="Theissen G."/>
            <person name="Ulvskov P."/>
            <person name="Wakazuki S."/>
            <person name="Weng J.K."/>
            <person name="Willats W.W."/>
            <person name="Wipf D."/>
            <person name="Wolf P.G."/>
            <person name="Yang L."/>
            <person name="Zimmer A.D."/>
            <person name="Zhu Q."/>
            <person name="Mitros T."/>
            <person name="Hellsten U."/>
            <person name="Loque D."/>
            <person name="Otillar R."/>
            <person name="Salamov A."/>
            <person name="Schmutz J."/>
            <person name="Shapiro H."/>
            <person name="Lindquist E."/>
            <person name="Lucas S."/>
            <person name="Rokhsar D."/>
            <person name="Grigoriev I.V."/>
        </authorList>
    </citation>
    <scope>NUCLEOTIDE SEQUENCE [LARGE SCALE GENOMIC DNA]</scope>
</reference>
<feature type="region of interest" description="Disordered" evidence="1">
    <location>
        <begin position="13"/>
        <end position="33"/>
    </location>
</feature>
<evidence type="ECO:0000256" key="1">
    <source>
        <dbReference type="SAM" id="MobiDB-lite"/>
    </source>
</evidence>
<evidence type="ECO:0000313" key="2">
    <source>
        <dbReference type="EMBL" id="EFJ31988.1"/>
    </source>
</evidence>
<dbReference type="InParanoid" id="D8R835"/>
<sequence length="208" mass="22395">MVSAIQPFAAAIKHKDLAPPSPHKDASPPASNSTRRNVALGVIGAFVLGALAVERPDKAAAVVTGGSRFVRPETREKIREEIEEFPIRDREPKQANGDEHLRFSKVVVRGRSSYSETILAVESLTHTSTDSVLYPGNKRASAMDAPPSSARRNVALGVIGAFVLGALAVECPDNAAAVVTGGSRFVRPETREKLREGIEKVKKKHKKK</sequence>
<keyword evidence="3" id="KW-1185">Reference proteome</keyword>
<dbReference type="EMBL" id="GL377573">
    <property type="protein sequence ID" value="EFJ31988.1"/>
    <property type="molecule type" value="Genomic_DNA"/>
</dbReference>
<evidence type="ECO:0000313" key="3">
    <source>
        <dbReference type="Proteomes" id="UP000001514"/>
    </source>
</evidence>
<dbReference type="KEGG" id="smo:SELMODRAFT_439896"/>
<protein>
    <submittedName>
        <fullName evidence="2">Uncharacterized protein</fullName>
    </submittedName>
</protein>
<dbReference type="HOGENOM" id="CLU_1322861_0_0_1"/>
<dbReference type="AlphaFoldDB" id="D8R835"/>
<dbReference type="Proteomes" id="UP000001514">
    <property type="component" value="Unassembled WGS sequence"/>
</dbReference>
<name>D8R835_SELML</name>